<accession>A0AB33A7M9</accession>
<feature type="transmembrane region" description="Helical" evidence="2">
    <location>
        <begin position="85"/>
        <end position="104"/>
    </location>
</feature>
<feature type="compositionally biased region" description="Pro residues" evidence="1">
    <location>
        <begin position="165"/>
        <end position="174"/>
    </location>
</feature>
<feature type="chain" id="PRO_5044227576" evidence="3">
    <location>
        <begin position="23"/>
        <end position="190"/>
    </location>
</feature>
<evidence type="ECO:0000256" key="1">
    <source>
        <dbReference type="SAM" id="MobiDB-lite"/>
    </source>
</evidence>
<evidence type="ECO:0000313" key="5">
    <source>
        <dbReference type="Proteomes" id="UP000013961"/>
    </source>
</evidence>
<evidence type="ECO:0000256" key="2">
    <source>
        <dbReference type="SAM" id="Phobius"/>
    </source>
</evidence>
<keyword evidence="3" id="KW-0732">Signal</keyword>
<keyword evidence="4" id="KW-0449">Lipoprotein</keyword>
<evidence type="ECO:0000256" key="3">
    <source>
        <dbReference type="SAM" id="SignalP"/>
    </source>
</evidence>
<keyword evidence="2" id="KW-0812">Transmembrane</keyword>
<dbReference type="RefSeq" id="WP_016342028.1">
    <property type="nucleotide sequence ID" value="NC_021282.1"/>
</dbReference>
<proteinExistence type="predicted"/>
<evidence type="ECO:0000313" key="4">
    <source>
        <dbReference type="EMBL" id="AGM27701.1"/>
    </source>
</evidence>
<feature type="compositionally biased region" description="Polar residues" evidence="1">
    <location>
        <begin position="179"/>
        <end position="190"/>
    </location>
</feature>
<keyword evidence="2" id="KW-0472">Membrane</keyword>
<dbReference type="EMBL" id="CP004374">
    <property type="protein sequence ID" value="AGM27701.1"/>
    <property type="molecule type" value="Genomic_DNA"/>
</dbReference>
<protein>
    <submittedName>
        <fullName evidence="4">Lipoprotein</fullName>
    </submittedName>
</protein>
<feature type="compositionally biased region" description="Acidic residues" evidence="1">
    <location>
        <begin position="136"/>
        <end position="156"/>
    </location>
</feature>
<keyword evidence="2" id="KW-1133">Transmembrane helix</keyword>
<reference evidence="4 5" key="1">
    <citation type="journal article" date="2013" name="Genome Announc.">
        <title>Complete Genome Sequence of Mycobacterium massiliense Clinical Strain Asan 50594, Belonging to the Type II Genotype.</title>
        <authorList>
            <person name="Kim B.J."/>
            <person name="Kim B.R."/>
            <person name="Hong S.H."/>
            <person name="Seok S.H."/>
            <person name="Kook Y.H."/>
            <person name="Kim B.J."/>
        </authorList>
    </citation>
    <scope>NUCLEOTIDE SEQUENCE [LARGE SCALE GENOMIC DNA]</scope>
    <source>
        <strain evidence="4 5">50594</strain>
    </source>
</reference>
<name>A0AB33A7M9_9MYCO</name>
<feature type="signal peptide" evidence="3">
    <location>
        <begin position="1"/>
        <end position="22"/>
    </location>
</feature>
<dbReference type="AlphaFoldDB" id="A0AB33A7M9"/>
<gene>
    <name evidence="4" type="ORF">MASS_1099</name>
</gene>
<sequence>MKIKQIGAVTVVAVGVALPLTACGSSTPPAPVATTSIKPLSPDFRKSYCGINSSTRTACEQQDALVEQQQYAAAHPKPKDDGLPWWAWLLIVPVGLVAALVLAIKLMEANDERRVAKAWAKVDELDARHRTRFGDNDDVEDYPDAEDDELDEDESFEYPAATDPAPAPVAPAPPAAGNLLSSLRNQGGAQ</sequence>
<organism evidence="4 5">
    <name type="scientific">Mycobacteroides abscessus subsp. bolletii 50594</name>
    <dbReference type="NCBI Taxonomy" id="1303024"/>
    <lineage>
        <taxon>Bacteria</taxon>
        <taxon>Bacillati</taxon>
        <taxon>Actinomycetota</taxon>
        <taxon>Actinomycetes</taxon>
        <taxon>Mycobacteriales</taxon>
        <taxon>Mycobacteriaceae</taxon>
        <taxon>Mycobacteroides</taxon>
        <taxon>Mycobacteroides abscessus</taxon>
    </lineage>
</organism>
<feature type="region of interest" description="Disordered" evidence="1">
    <location>
        <begin position="133"/>
        <end position="190"/>
    </location>
</feature>
<dbReference type="Proteomes" id="UP000013961">
    <property type="component" value="Chromosome"/>
</dbReference>
<dbReference type="KEGG" id="mabb:MASS_1099"/>